<dbReference type="eggNOG" id="COG1708">
    <property type="taxonomic scope" value="Bacteria"/>
</dbReference>
<dbReference type="OrthoDB" id="5363772at2"/>
<dbReference type="InterPro" id="IPR041633">
    <property type="entry name" value="Polbeta"/>
</dbReference>
<evidence type="ECO:0000313" key="3">
    <source>
        <dbReference type="Proteomes" id="UP000002216"/>
    </source>
</evidence>
<dbReference type="HOGENOM" id="CLU_130257_5_1_7"/>
<dbReference type="KEGG" id="dba:Dbac_1656"/>
<evidence type="ECO:0000259" key="1">
    <source>
        <dbReference type="Pfam" id="PF18765"/>
    </source>
</evidence>
<gene>
    <name evidence="2" type="ordered locus">Dbac_1656</name>
</gene>
<protein>
    <submittedName>
        <fullName evidence="2">DNA polymerase beta domain protein region</fullName>
    </submittedName>
</protein>
<proteinExistence type="predicted"/>
<accession>C7LVJ2</accession>
<dbReference type="CDD" id="cd05403">
    <property type="entry name" value="NT_KNTase_like"/>
    <property type="match status" value="1"/>
</dbReference>
<keyword evidence="3" id="KW-1185">Reference proteome</keyword>
<reference evidence="2 3" key="1">
    <citation type="journal article" date="2009" name="Stand. Genomic Sci.">
        <title>Complete genome sequence of Desulfomicrobium baculatum type strain (X).</title>
        <authorList>
            <person name="Copeland A."/>
            <person name="Spring S."/>
            <person name="Goker M."/>
            <person name="Schneider S."/>
            <person name="Lapidus A."/>
            <person name="Del Rio T.G."/>
            <person name="Tice H."/>
            <person name="Cheng J.F."/>
            <person name="Chen F."/>
            <person name="Nolan M."/>
            <person name="Bruce D."/>
            <person name="Goodwin L."/>
            <person name="Pitluck S."/>
            <person name="Ivanova N."/>
            <person name="Mavrommatis K."/>
            <person name="Ovchinnikova G."/>
            <person name="Pati A."/>
            <person name="Chen A."/>
            <person name="Palaniappan K."/>
            <person name="Land M."/>
            <person name="Hauser L."/>
            <person name="Chang Y.J."/>
            <person name="Jeffries C.C."/>
            <person name="Meincke L."/>
            <person name="Sims D."/>
            <person name="Brettin T."/>
            <person name="Detter J.C."/>
            <person name="Han C."/>
            <person name="Chain P."/>
            <person name="Bristow J."/>
            <person name="Eisen J.A."/>
            <person name="Markowitz V."/>
            <person name="Hugenholtz P."/>
            <person name="Kyrpides N.C."/>
            <person name="Klenk H.P."/>
            <person name="Lucas S."/>
        </authorList>
    </citation>
    <scope>NUCLEOTIDE SEQUENCE [LARGE SCALE GENOMIC DNA]</scope>
    <source>
        <strain evidence="3">DSM 4028 / VKM B-1378 / X</strain>
    </source>
</reference>
<dbReference type="RefSeq" id="WP_015773839.1">
    <property type="nucleotide sequence ID" value="NC_013173.1"/>
</dbReference>
<dbReference type="STRING" id="525897.Dbac_1656"/>
<dbReference type="EMBL" id="CP001629">
    <property type="protein sequence ID" value="ACU89748.1"/>
    <property type="molecule type" value="Genomic_DNA"/>
</dbReference>
<sequence length="103" mass="11647">MRFGLPEEAILEIKSVLALYPEVEKAILYGSRAMGTFKPGSDIDLTLVGEKLTHNHLLGIMSDLDDLLLPWLIDLSLYADLDHSGLREHIDRVGQPLYERDMK</sequence>
<dbReference type="InterPro" id="IPR043519">
    <property type="entry name" value="NT_sf"/>
</dbReference>
<evidence type="ECO:0000313" key="2">
    <source>
        <dbReference type="EMBL" id="ACU89748.1"/>
    </source>
</evidence>
<dbReference type="Gene3D" id="3.30.460.10">
    <property type="entry name" value="Beta Polymerase, domain 2"/>
    <property type="match status" value="1"/>
</dbReference>
<dbReference type="Proteomes" id="UP000002216">
    <property type="component" value="Chromosome"/>
</dbReference>
<dbReference type="SUPFAM" id="SSF81301">
    <property type="entry name" value="Nucleotidyltransferase"/>
    <property type="match status" value="1"/>
</dbReference>
<feature type="domain" description="Polymerase beta nucleotidyltransferase" evidence="1">
    <location>
        <begin position="12"/>
        <end position="101"/>
    </location>
</feature>
<dbReference type="Pfam" id="PF18765">
    <property type="entry name" value="Polbeta"/>
    <property type="match status" value="1"/>
</dbReference>
<name>C7LVJ2_DESBD</name>
<dbReference type="AlphaFoldDB" id="C7LVJ2"/>
<organism evidence="2 3">
    <name type="scientific">Desulfomicrobium baculatum (strain DSM 4028 / VKM B-1378 / X)</name>
    <name type="common">Desulfovibrio baculatus</name>
    <dbReference type="NCBI Taxonomy" id="525897"/>
    <lineage>
        <taxon>Bacteria</taxon>
        <taxon>Pseudomonadati</taxon>
        <taxon>Thermodesulfobacteriota</taxon>
        <taxon>Desulfovibrionia</taxon>
        <taxon>Desulfovibrionales</taxon>
        <taxon>Desulfomicrobiaceae</taxon>
        <taxon>Desulfomicrobium</taxon>
    </lineage>
</organism>